<keyword evidence="9" id="KW-1185">Reference proteome</keyword>
<evidence type="ECO:0000256" key="1">
    <source>
        <dbReference type="ARBA" id="ARBA00004651"/>
    </source>
</evidence>
<accession>A0A939AZZ6</accession>
<dbReference type="InterPro" id="IPR000620">
    <property type="entry name" value="EamA_dom"/>
</dbReference>
<feature type="transmembrane region" description="Helical" evidence="6">
    <location>
        <begin position="249"/>
        <end position="270"/>
    </location>
</feature>
<dbReference type="GO" id="GO:0005886">
    <property type="term" value="C:plasma membrane"/>
    <property type="evidence" value="ECO:0007669"/>
    <property type="project" value="UniProtKB-SubCell"/>
</dbReference>
<protein>
    <submittedName>
        <fullName evidence="8">DMT family transporter</fullName>
    </submittedName>
</protein>
<evidence type="ECO:0000313" key="8">
    <source>
        <dbReference type="EMBL" id="MBM6660263.1"/>
    </source>
</evidence>
<dbReference type="InterPro" id="IPR050638">
    <property type="entry name" value="AA-Vitamin_Transporters"/>
</dbReference>
<keyword evidence="5 6" id="KW-0472">Membrane</keyword>
<dbReference type="RefSeq" id="WP_205106857.1">
    <property type="nucleotide sequence ID" value="NZ_JACJJL010000001.1"/>
</dbReference>
<comment type="caution">
    <text evidence="8">The sequence shown here is derived from an EMBL/GenBank/DDBJ whole genome shotgun (WGS) entry which is preliminary data.</text>
</comment>
<evidence type="ECO:0000256" key="4">
    <source>
        <dbReference type="ARBA" id="ARBA00022989"/>
    </source>
</evidence>
<feature type="transmembrane region" description="Helical" evidence="6">
    <location>
        <begin position="276"/>
        <end position="293"/>
    </location>
</feature>
<evidence type="ECO:0000313" key="9">
    <source>
        <dbReference type="Proteomes" id="UP000764045"/>
    </source>
</evidence>
<feature type="transmembrane region" description="Helical" evidence="6">
    <location>
        <begin position="72"/>
        <end position="93"/>
    </location>
</feature>
<organism evidence="8 9">
    <name type="scientific">Marseilla massiliensis</name>
    <dbReference type="NCBI Taxonomy" id="1841864"/>
    <lineage>
        <taxon>Bacteria</taxon>
        <taxon>Pseudomonadati</taxon>
        <taxon>Bacteroidota</taxon>
        <taxon>Bacteroidia</taxon>
        <taxon>Bacteroidales</taxon>
        <taxon>Prevotellaceae</taxon>
        <taxon>Marseilla</taxon>
    </lineage>
</organism>
<dbReference type="EMBL" id="JACJJL010000001">
    <property type="protein sequence ID" value="MBM6660263.1"/>
    <property type="molecule type" value="Genomic_DNA"/>
</dbReference>
<dbReference type="SUPFAM" id="SSF103481">
    <property type="entry name" value="Multidrug resistance efflux transporter EmrE"/>
    <property type="match status" value="2"/>
</dbReference>
<dbReference type="InterPro" id="IPR037185">
    <property type="entry name" value="EmrE-like"/>
</dbReference>
<dbReference type="Pfam" id="PF00892">
    <property type="entry name" value="EamA"/>
    <property type="match status" value="2"/>
</dbReference>
<gene>
    <name evidence="8" type="ORF">H6B30_00590</name>
</gene>
<feature type="transmembrane region" description="Helical" evidence="6">
    <location>
        <begin position="187"/>
        <end position="204"/>
    </location>
</feature>
<evidence type="ECO:0000256" key="3">
    <source>
        <dbReference type="ARBA" id="ARBA00022692"/>
    </source>
</evidence>
<feature type="transmembrane region" description="Helical" evidence="6">
    <location>
        <begin position="155"/>
        <end position="175"/>
    </location>
</feature>
<feature type="transmembrane region" description="Helical" evidence="6">
    <location>
        <begin position="99"/>
        <end position="118"/>
    </location>
</feature>
<evidence type="ECO:0000256" key="2">
    <source>
        <dbReference type="ARBA" id="ARBA00022475"/>
    </source>
</evidence>
<feature type="domain" description="EamA" evidence="7">
    <location>
        <begin position="7"/>
        <end position="141"/>
    </location>
</feature>
<keyword evidence="3 6" id="KW-0812">Transmembrane</keyword>
<evidence type="ECO:0000256" key="6">
    <source>
        <dbReference type="SAM" id="Phobius"/>
    </source>
</evidence>
<reference evidence="8 9" key="1">
    <citation type="journal article" date="2021" name="Sci. Rep.">
        <title>The distribution of antibiotic resistance genes in chicken gut microbiota commensals.</title>
        <authorList>
            <person name="Juricova H."/>
            <person name="Matiasovicova J."/>
            <person name="Kubasova T."/>
            <person name="Cejkova D."/>
            <person name="Rychlik I."/>
        </authorList>
    </citation>
    <scope>NUCLEOTIDE SEQUENCE [LARGE SCALE GENOMIC DNA]</scope>
    <source>
        <strain evidence="8 9">An819</strain>
    </source>
</reference>
<keyword evidence="2" id="KW-1003">Cell membrane</keyword>
<feature type="domain" description="EamA" evidence="7">
    <location>
        <begin position="156"/>
        <end position="293"/>
    </location>
</feature>
<proteinExistence type="predicted"/>
<feature type="transmembrane region" description="Helical" evidence="6">
    <location>
        <begin position="130"/>
        <end position="149"/>
    </location>
</feature>
<dbReference type="AlphaFoldDB" id="A0A939AZZ6"/>
<evidence type="ECO:0000259" key="7">
    <source>
        <dbReference type="Pfam" id="PF00892"/>
    </source>
</evidence>
<feature type="transmembrane region" description="Helical" evidence="6">
    <location>
        <begin position="12"/>
        <end position="35"/>
    </location>
</feature>
<evidence type="ECO:0000256" key="5">
    <source>
        <dbReference type="ARBA" id="ARBA00023136"/>
    </source>
</evidence>
<sequence length="315" mass="33894">MERNELKGHGAMFAANFMWGLMSPVTKFVFLGSAITPVLLVNIRIIGAAALFWAASLFAKPEHVDHHDLLRLFFAALLGIVFNQGVYTVGLGLTSPVDASIISTSTPIFTMVIAAFYLREPVTAKKVTGIFMGAVGALMLIVSNGGSATAQDGNVWGDIICIAAEVCFASYLVVFKGLISRYSPVTLMKWMFTYSSICIIPFSYTDLAALEWGGMGAGLLAALAFIVVGATFVCYLLSPVGQKHLRPTVASMYCYVQPIMATGIVVFYWGTSSFNIVKVMAIALVFLGVYMVTQSKSRAELEAHAERMAQGTGES</sequence>
<feature type="transmembrane region" description="Helical" evidence="6">
    <location>
        <begin position="216"/>
        <end position="237"/>
    </location>
</feature>
<dbReference type="Proteomes" id="UP000764045">
    <property type="component" value="Unassembled WGS sequence"/>
</dbReference>
<comment type="subcellular location">
    <subcellularLocation>
        <location evidence="1">Cell membrane</location>
        <topology evidence="1">Multi-pass membrane protein</topology>
    </subcellularLocation>
</comment>
<dbReference type="PANTHER" id="PTHR32322:SF18">
    <property type="entry name" value="S-ADENOSYLMETHIONINE_S-ADENOSYLHOMOCYSTEINE TRANSPORTER"/>
    <property type="match status" value="1"/>
</dbReference>
<name>A0A939AZZ6_9BACT</name>
<feature type="transmembrane region" description="Helical" evidence="6">
    <location>
        <begin position="41"/>
        <end position="60"/>
    </location>
</feature>
<dbReference type="PANTHER" id="PTHR32322">
    <property type="entry name" value="INNER MEMBRANE TRANSPORTER"/>
    <property type="match status" value="1"/>
</dbReference>
<keyword evidence="4 6" id="KW-1133">Transmembrane helix</keyword>